<name>A0A9D1W5S4_9FIRM</name>
<dbReference type="EMBL" id="DXEU01000107">
    <property type="protein sequence ID" value="HIX52352.1"/>
    <property type="molecule type" value="Genomic_DNA"/>
</dbReference>
<sequence>WGGRPFIWIWPPGFCGTAADKAIDFYQFLISICFQFFDRPFGRQISKQYKIVELGDGRATGLAVLHPNSGKERICFAE</sequence>
<dbReference type="Proteomes" id="UP000886780">
    <property type="component" value="Unassembled WGS sequence"/>
</dbReference>
<proteinExistence type="predicted"/>
<reference evidence="1" key="1">
    <citation type="journal article" date="2021" name="PeerJ">
        <title>Extensive microbial diversity within the chicken gut microbiome revealed by metagenomics and culture.</title>
        <authorList>
            <person name="Gilroy R."/>
            <person name="Ravi A."/>
            <person name="Getino M."/>
            <person name="Pursley I."/>
            <person name="Horton D.L."/>
            <person name="Alikhan N.F."/>
            <person name="Baker D."/>
            <person name="Gharbi K."/>
            <person name="Hall N."/>
            <person name="Watson M."/>
            <person name="Adriaenssens E.M."/>
            <person name="Foster-Nyarko E."/>
            <person name="Jarju S."/>
            <person name="Secka A."/>
            <person name="Antonio M."/>
            <person name="Oren A."/>
            <person name="Chaudhuri R.R."/>
            <person name="La Ragione R."/>
            <person name="Hildebrand F."/>
            <person name="Pallen M.J."/>
        </authorList>
    </citation>
    <scope>NUCLEOTIDE SEQUENCE</scope>
    <source>
        <strain evidence="1">ChiGjej4B4-12881</strain>
    </source>
</reference>
<protein>
    <submittedName>
        <fullName evidence="1">Uncharacterized protein</fullName>
    </submittedName>
</protein>
<accession>A0A9D1W5S4</accession>
<organism evidence="1 2">
    <name type="scientific">Candidatus Lachnoclostridium stercoripullorum</name>
    <dbReference type="NCBI Taxonomy" id="2838635"/>
    <lineage>
        <taxon>Bacteria</taxon>
        <taxon>Bacillati</taxon>
        <taxon>Bacillota</taxon>
        <taxon>Clostridia</taxon>
        <taxon>Lachnospirales</taxon>
        <taxon>Lachnospiraceae</taxon>
    </lineage>
</organism>
<gene>
    <name evidence="1" type="ORF">IAA28_06070</name>
</gene>
<comment type="caution">
    <text evidence="1">The sequence shown here is derived from an EMBL/GenBank/DDBJ whole genome shotgun (WGS) entry which is preliminary data.</text>
</comment>
<dbReference type="AlphaFoldDB" id="A0A9D1W5S4"/>
<feature type="non-terminal residue" evidence="1">
    <location>
        <position position="1"/>
    </location>
</feature>
<evidence type="ECO:0000313" key="1">
    <source>
        <dbReference type="EMBL" id="HIX52352.1"/>
    </source>
</evidence>
<reference evidence="1" key="2">
    <citation type="submission" date="2021-04" db="EMBL/GenBank/DDBJ databases">
        <authorList>
            <person name="Gilroy R."/>
        </authorList>
    </citation>
    <scope>NUCLEOTIDE SEQUENCE</scope>
    <source>
        <strain evidence="1">ChiGjej4B4-12881</strain>
    </source>
</reference>
<evidence type="ECO:0000313" key="2">
    <source>
        <dbReference type="Proteomes" id="UP000886780"/>
    </source>
</evidence>